<protein>
    <submittedName>
        <fullName evidence="2">Uncharacterized protein</fullName>
    </submittedName>
</protein>
<reference evidence="3" key="2">
    <citation type="journal article" date="2010" name="Genome Res.">
        <title>Population genomic sequencing of Coccidioides fungi reveals recent hybridization and transposon control.</title>
        <authorList>
            <person name="Neafsey D.E."/>
            <person name="Barker B.M."/>
            <person name="Sharpton T.J."/>
            <person name="Stajich J.E."/>
            <person name="Park D.J."/>
            <person name="Whiston E."/>
            <person name="Hung C.-Y."/>
            <person name="McMahan C."/>
            <person name="White J."/>
            <person name="Sykes S."/>
            <person name="Heiman D."/>
            <person name="Young S."/>
            <person name="Zeng Q."/>
            <person name="Abouelleil A."/>
            <person name="Aftuck L."/>
            <person name="Bessette D."/>
            <person name="Brown A."/>
            <person name="FitzGerald M."/>
            <person name="Lui A."/>
            <person name="Macdonald J.P."/>
            <person name="Priest M."/>
            <person name="Orbach M.J."/>
            <person name="Galgiani J.N."/>
            <person name="Kirkland T.N."/>
            <person name="Cole G.T."/>
            <person name="Birren B.W."/>
            <person name="Henn M.R."/>
            <person name="Taylor J.W."/>
            <person name="Rounsley S.D."/>
        </authorList>
    </citation>
    <scope>GENOME REANNOTATION</scope>
    <source>
        <strain evidence="3">RS</strain>
    </source>
</reference>
<name>A0A0D8JTH1_COCIM</name>
<evidence type="ECO:0000313" key="3">
    <source>
        <dbReference type="Proteomes" id="UP000001261"/>
    </source>
</evidence>
<dbReference type="GeneID" id="24164122"/>
<dbReference type="EMBL" id="GG704912">
    <property type="protein sequence ID" value="KJF60434.1"/>
    <property type="molecule type" value="Genomic_DNA"/>
</dbReference>
<gene>
    <name evidence="2" type="ORF">CIMG_12403</name>
</gene>
<feature type="compositionally biased region" description="Basic and acidic residues" evidence="1">
    <location>
        <begin position="1"/>
        <end position="11"/>
    </location>
</feature>
<keyword evidence="3" id="KW-1185">Reference proteome</keyword>
<feature type="region of interest" description="Disordered" evidence="1">
    <location>
        <begin position="1"/>
        <end position="23"/>
    </location>
</feature>
<dbReference type="VEuPathDB" id="FungiDB:CIMG_12403"/>
<dbReference type="InParanoid" id="A0A0D8JTH1"/>
<reference evidence="3" key="1">
    <citation type="journal article" date="2009" name="Genome Res.">
        <title>Comparative genomic analyses of the human fungal pathogens Coccidioides and their relatives.</title>
        <authorList>
            <person name="Sharpton T.J."/>
            <person name="Stajich J.E."/>
            <person name="Rounsley S.D."/>
            <person name="Gardner M.J."/>
            <person name="Wortman J.R."/>
            <person name="Jordar V.S."/>
            <person name="Maiti R."/>
            <person name="Kodira C.D."/>
            <person name="Neafsey D.E."/>
            <person name="Zeng Q."/>
            <person name="Hung C.-Y."/>
            <person name="McMahan C."/>
            <person name="Muszewska A."/>
            <person name="Grynberg M."/>
            <person name="Mandel M.A."/>
            <person name="Kellner E.M."/>
            <person name="Barker B.M."/>
            <person name="Galgiani J.N."/>
            <person name="Orbach M.J."/>
            <person name="Kirkland T.N."/>
            <person name="Cole G.T."/>
            <person name="Henn M.R."/>
            <person name="Birren B.W."/>
            <person name="Taylor J.W."/>
        </authorList>
    </citation>
    <scope>NUCLEOTIDE SEQUENCE [LARGE SCALE GENOMIC DNA]</scope>
    <source>
        <strain evidence="3">RS</strain>
    </source>
</reference>
<dbReference type="KEGG" id="cim:CIMG_12403"/>
<evidence type="ECO:0000313" key="2">
    <source>
        <dbReference type="EMBL" id="KJF60434.1"/>
    </source>
</evidence>
<dbReference type="RefSeq" id="XP_012214185.1">
    <property type="nucleotide sequence ID" value="XM_012358762.1"/>
</dbReference>
<dbReference type="AlphaFoldDB" id="A0A0D8JTH1"/>
<dbReference type="Proteomes" id="UP000001261">
    <property type="component" value="Unassembled WGS sequence"/>
</dbReference>
<proteinExistence type="predicted"/>
<organism evidence="2 3">
    <name type="scientific">Coccidioides immitis (strain RS)</name>
    <name type="common">Valley fever fungus</name>
    <dbReference type="NCBI Taxonomy" id="246410"/>
    <lineage>
        <taxon>Eukaryota</taxon>
        <taxon>Fungi</taxon>
        <taxon>Dikarya</taxon>
        <taxon>Ascomycota</taxon>
        <taxon>Pezizomycotina</taxon>
        <taxon>Eurotiomycetes</taxon>
        <taxon>Eurotiomycetidae</taxon>
        <taxon>Onygenales</taxon>
        <taxon>Onygenaceae</taxon>
        <taxon>Coccidioides</taxon>
    </lineage>
</organism>
<evidence type="ECO:0000256" key="1">
    <source>
        <dbReference type="SAM" id="MobiDB-lite"/>
    </source>
</evidence>
<accession>A0A0D8JTH1</accession>
<sequence>MSPDPYDERATRTRAYHPGLKKGDPFQPSVSILAGRMKRGCECAEDDDLWPLSSIFQGIGGSLGVRPSKEMRKWTILRAAGFTLQQRTSRAKSKTQSSCFYGWLCSFRVCGYDDLANVKAGGAKPLGPATRADLTKLQNIARMPRETEAPMIFEYCHT</sequence>